<comment type="caution">
    <text evidence="2">The sequence shown here is derived from an EMBL/GenBank/DDBJ whole genome shotgun (WGS) entry which is preliminary data.</text>
</comment>
<sequence>LTPKFPNPKYVSLHLSENNNYNPMFLNQRYKQIKLEYVRCSCNKHKPCAICNEKSTKISIPDNTECIFFNPYISKNLQSIALDSEWLDEGALQVTAKNPDSYVKISSVFTGVEYDKTRVVYKSIKPDWQQVFHIPINDLNDQFFLLEVYDSNAFSKHKLLRYYVLDIMDFMEVRDGTIKGKHLDLKCDLTLNGSSSGKLHFTADFYSLTTPISKNTITINHLYLLITYQRQDGCFELTDDVANLFNFPSKDDLIKSFVAYAHNNEVAKELHVDVWSSALITAFLNALLWTHEREWRTVYAKTETYLSETVTDLETKERLYSLANNFVIDHFKVSEWENEDQKRSLGISVVSKKIIITRRTVTVRHVRRYMSYQKDTGCFELTS</sequence>
<feature type="domain" description="C2" evidence="1">
    <location>
        <begin position="52"/>
        <end position="185"/>
    </location>
</feature>
<feature type="non-terminal residue" evidence="2">
    <location>
        <position position="1"/>
    </location>
</feature>
<dbReference type="OrthoDB" id="419768at2759"/>
<feature type="non-terminal residue" evidence="2">
    <location>
        <position position="383"/>
    </location>
</feature>
<dbReference type="PROSITE" id="PS50004">
    <property type="entry name" value="C2"/>
    <property type="match status" value="1"/>
</dbReference>
<dbReference type="SUPFAM" id="SSF49562">
    <property type="entry name" value="C2 domain (Calcium/lipid-binding domain, CaLB)"/>
    <property type="match status" value="1"/>
</dbReference>
<dbReference type="Proteomes" id="UP001153678">
    <property type="component" value="Unassembled WGS sequence"/>
</dbReference>
<dbReference type="CDD" id="cd00030">
    <property type="entry name" value="C2"/>
    <property type="match status" value="1"/>
</dbReference>
<dbReference type="Pfam" id="PF00168">
    <property type="entry name" value="C2"/>
    <property type="match status" value="1"/>
</dbReference>
<dbReference type="Gene3D" id="2.60.40.150">
    <property type="entry name" value="C2 domain"/>
    <property type="match status" value="1"/>
</dbReference>
<protein>
    <submittedName>
        <fullName evidence="2">9586_t:CDS:1</fullName>
    </submittedName>
</protein>
<evidence type="ECO:0000313" key="3">
    <source>
        <dbReference type="Proteomes" id="UP001153678"/>
    </source>
</evidence>
<dbReference type="InterPro" id="IPR000008">
    <property type="entry name" value="C2_dom"/>
</dbReference>
<dbReference type="Pfam" id="PF24209">
    <property type="entry name" value="DUF7431"/>
    <property type="match status" value="1"/>
</dbReference>
<proteinExistence type="predicted"/>
<reference evidence="2" key="1">
    <citation type="submission" date="2022-08" db="EMBL/GenBank/DDBJ databases">
        <authorList>
            <person name="Kallberg Y."/>
            <person name="Tangrot J."/>
            <person name="Rosling A."/>
        </authorList>
    </citation>
    <scope>NUCLEOTIDE SEQUENCE</scope>
    <source>
        <strain evidence="2">Wild A</strain>
    </source>
</reference>
<evidence type="ECO:0000313" key="2">
    <source>
        <dbReference type="EMBL" id="CAI2197457.1"/>
    </source>
</evidence>
<gene>
    <name evidence="2" type="ORF">FWILDA_LOCUS18087</name>
</gene>
<keyword evidence="3" id="KW-1185">Reference proteome</keyword>
<evidence type="ECO:0000259" key="1">
    <source>
        <dbReference type="PROSITE" id="PS50004"/>
    </source>
</evidence>
<organism evidence="2 3">
    <name type="scientific">Funneliformis geosporum</name>
    <dbReference type="NCBI Taxonomy" id="1117311"/>
    <lineage>
        <taxon>Eukaryota</taxon>
        <taxon>Fungi</taxon>
        <taxon>Fungi incertae sedis</taxon>
        <taxon>Mucoromycota</taxon>
        <taxon>Glomeromycotina</taxon>
        <taxon>Glomeromycetes</taxon>
        <taxon>Glomerales</taxon>
        <taxon>Glomeraceae</taxon>
        <taxon>Funneliformis</taxon>
    </lineage>
</organism>
<dbReference type="InterPro" id="IPR035892">
    <property type="entry name" value="C2_domain_sf"/>
</dbReference>
<dbReference type="EMBL" id="CAMKVN010016316">
    <property type="protein sequence ID" value="CAI2197457.1"/>
    <property type="molecule type" value="Genomic_DNA"/>
</dbReference>
<dbReference type="AlphaFoldDB" id="A0A9W4T9Y2"/>
<name>A0A9W4T9Y2_9GLOM</name>
<dbReference type="InterPro" id="IPR055854">
    <property type="entry name" value="DUF7431"/>
</dbReference>
<accession>A0A9W4T9Y2</accession>